<dbReference type="Pfam" id="PF00498">
    <property type="entry name" value="FHA"/>
    <property type="match status" value="1"/>
</dbReference>
<comment type="caution">
    <text evidence="2">The sequence shown here is derived from an EMBL/GenBank/DDBJ whole genome shotgun (WGS) entry which is preliminary data.</text>
</comment>
<accession>A0A7C2NYF5</accession>
<dbReference type="PROSITE" id="PS50006">
    <property type="entry name" value="FHA_DOMAIN"/>
    <property type="match status" value="1"/>
</dbReference>
<dbReference type="InterPro" id="IPR008984">
    <property type="entry name" value="SMAD_FHA_dom_sf"/>
</dbReference>
<dbReference type="InterPro" id="IPR000253">
    <property type="entry name" value="FHA_dom"/>
</dbReference>
<dbReference type="SMART" id="SM00240">
    <property type="entry name" value="FHA"/>
    <property type="match status" value="1"/>
</dbReference>
<gene>
    <name evidence="2" type="ORF">ENQ76_12690</name>
</gene>
<organism evidence="2">
    <name type="scientific">Schlesneria paludicola</name>
    <dbReference type="NCBI Taxonomy" id="360056"/>
    <lineage>
        <taxon>Bacteria</taxon>
        <taxon>Pseudomonadati</taxon>
        <taxon>Planctomycetota</taxon>
        <taxon>Planctomycetia</taxon>
        <taxon>Planctomycetales</taxon>
        <taxon>Planctomycetaceae</taxon>
        <taxon>Schlesneria</taxon>
    </lineage>
</organism>
<reference evidence="2" key="1">
    <citation type="journal article" date="2020" name="mSystems">
        <title>Genome- and Community-Level Interaction Insights into Carbon Utilization and Element Cycling Functions of Hydrothermarchaeota in Hydrothermal Sediment.</title>
        <authorList>
            <person name="Zhou Z."/>
            <person name="Liu Y."/>
            <person name="Xu W."/>
            <person name="Pan J."/>
            <person name="Luo Z.H."/>
            <person name="Li M."/>
        </authorList>
    </citation>
    <scope>NUCLEOTIDE SEQUENCE [LARGE SCALE GENOMIC DNA]</scope>
    <source>
        <strain evidence="2">SpSt-339</strain>
    </source>
</reference>
<dbReference type="SUPFAM" id="SSF49879">
    <property type="entry name" value="SMAD/FHA domain"/>
    <property type="match status" value="1"/>
</dbReference>
<protein>
    <submittedName>
        <fullName evidence="2">FHA domain-containing protein</fullName>
    </submittedName>
</protein>
<evidence type="ECO:0000313" key="2">
    <source>
        <dbReference type="EMBL" id="HEN16311.1"/>
    </source>
</evidence>
<dbReference type="EMBL" id="DSOK01000347">
    <property type="protein sequence ID" value="HEN16311.1"/>
    <property type="molecule type" value="Genomic_DNA"/>
</dbReference>
<name>A0A7C2NYF5_9PLAN</name>
<dbReference type="InterPro" id="IPR050923">
    <property type="entry name" value="Cell_Proc_Reg/RNA_Proc"/>
</dbReference>
<sequence>MTASVRAAAIGSPTVERPRRMATVTIRILEGLERGKVYSHLVTPVTIGREDDNDIQLNDDRTSRFHAKLQDDGGRVILTDLDSTNGTRVNGHPVQMKVLQVGDLVSIGRCVLLYGDPPGWTAAEDDEHAGGQTAVLDSNAELSHGDVDFLVPAATINDREMLFPHGAPPLPTELRPLHLAQVSDILAYLHDRLGSVLAEGVERDADPDLAEREIKVSWEAWQRLIAVQATLAGYLRKLADPDS</sequence>
<dbReference type="AlphaFoldDB" id="A0A7C2NYF5"/>
<proteinExistence type="predicted"/>
<evidence type="ECO:0000259" key="1">
    <source>
        <dbReference type="PROSITE" id="PS50006"/>
    </source>
</evidence>
<dbReference type="PANTHER" id="PTHR23308">
    <property type="entry name" value="NUCLEAR INHIBITOR OF PROTEIN PHOSPHATASE-1"/>
    <property type="match status" value="1"/>
</dbReference>
<feature type="domain" description="FHA" evidence="1">
    <location>
        <begin position="45"/>
        <end position="94"/>
    </location>
</feature>
<dbReference type="Gene3D" id="2.60.200.20">
    <property type="match status" value="1"/>
</dbReference>
<dbReference type="CDD" id="cd00060">
    <property type="entry name" value="FHA"/>
    <property type="match status" value="1"/>
</dbReference>